<evidence type="ECO:0000313" key="2">
    <source>
        <dbReference type="Proteomes" id="UP001595812"/>
    </source>
</evidence>
<dbReference type="Proteomes" id="UP001595812">
    <property type="component" value="Unassembled WGS sequence"/>
</dbReference>
<dbReference type="PROSITE" id="PS51257">
    <property type="entry name" value="PROKAR_LIPOPROTEIN"/>
    <property type="match status" value="1"/>
</dbReference>
<comment type="caution">
    <text evidence="1">The sequence shown here is derived from an EMBL/GenBank/DDBJ whole genome shotgun (WGS) entry which is preliminary data.</text>
</comment>
<evidence type="ECO:0000313" key="1">
    <source>
        <dbReference type="EMBL" id="MFC3878172.1"/>
    </source>
</evidence>
<organism evidence="1 2">
    <name type="scientific">Winogradskyella maritima</name>
    <dbReference type="NCBI Taxonomy" id="1517766"/>
    <lineage>
        <taxon>Bacteria</taxon>
        <taxon>Pseudomonadati</taxon>
        <taxon>Bacteroidota</taxon>
        <taxon>Flavobacteriia</taxon>
        <taxon>Flavobacteriales</taxon>
        <taxon>Flavobacteriaceae</taxon>
        <taxon>Winogradskyella</taxon>
    </lineage>
</organism>
<dbReference type="EMBL" id="JBHSAT010000023">
    <property type="protein sequence ID" value="MFC3878172.1"/>
    <property type="molecule type" value="Genomic_DNA"/>
</dbReference>
<keyword evidence="2" id="KW-1185">Reference proteome</keyword>
<reference evidence="2" key="1">
    <citation type="journal article" date="2019" name="Int. J. Syst. Evol. Microbiol.">
        <title>The Global Catalogue of Microorganisms (GCM) 10K type strain sequencing project: providing services to taxonomists for standard genome sequencing and annotation.</title>
        <authorList>
            <consortium name="The Broad Institute Genomics Platform"/>
            <consortium name="The Broad Institute Genome Sequencing Center for Infectious Disease"/>
            <person name="Wu L."/>
            <person name="Ma J."/>
        </authorList>
    </citation>
    <scope>NUCLEOTIDE SEQUENCE [LARGE SCALE GENOMIC DNA]</scope>
    <source>
        <strain evidence="2">CECT 8979</strain>
    </source>
</reference>
<sequence length="159" mass="18321">MKTLVWIACCLSLVACQQNKNTDSDSTITVDYEDTVVNELSIEGNWEMTGYYNYKDDKVVDSFATDAGHRQIKMYSKDKVMWCKLVPADSSEWFAYGTFKTTDSTLVETMDFGSQTMNNIIAENNEFKFRLVLDNNKFSQIAVDESGHFVYSENYKRIK</sequence>
<protein>
    <recommendedName>
        <fullName evidence="3">Lipocalin-like domain-containing protein</fullName>
    </recommendedName>
</protein>
<proteinExistence type="predicted"/>
<evidence type="ECO:0008006" key="3">
    <source>
        <dbReference type="Google" id="ProtNLM"/>
    </source>
</evidence>
<accession>A0ABV8AN63</accession>
<name>A0ABV8AN63_9FLAO</name>
<gene>
    <name evidence="1" type="ORF">ACFOSX_13110</name>
</gene>
<dbReference type="RefSeq" id="WP_386102021.1">
    <property type="nucleotide sequence ID" value="NZ_JBHSAT010000023.1"/>
</dbReference>